<dbReference type="InterPro" id="IPR027268">
    <property type="entry name" value="Peptidase_M4/M1_CTD_sf"/>
</dbReference>
<evidence type="ECO:0000313" key="2">
    <source>
        <dbReference type="EMBL" id="CAH0994951.1"/>
    </source>
</evidence>
<organism evidence="2 3">
    <name type="scientific">Emticicia aquatica</name>
    <dbReference type="NCBI Taxonomy" id="1681835"/>
    <lineage>
        <taxon>Bacteria</taxon>
        <taxon>Pseudomonadati</taxon>
        <taxon>Bacteroidota</taxon>
        <taxon>Cytophagia</taxon>
        <taxon>Cytophagales</taxon>
        <taxon>Leadbetterellaceae</taxon>
        <taxon>Emticicia</taxon>
    </lineage>
</organism>
<proteinExistence type="predicted"/>
<dbReference type="Gene3D" id="2.30.42.10">
    <property type="match status" value="1"/>
</dbReference>
<dbReference type="InterPro" id="IPR036034">
    <property type="entry name" value="PDZ_sf"/>
</dbReference>
<dbReference type="Gene3D" id="1.10.390.10">
    <property type="entry name" value="Neutral Protease Domain 2"/>
    <property type="match status" value="1"/>
</dbReference>
<dbReference type="SMART" id="SM00228">
    <property type="entry name" value="PDZ"/>
    <property type="match status" value="1"/>
</dbReference>
<dbReference type="InterPro" id="IPR040756">
    <property type="entry name" value="Peptidase_M61_N"/>
</dbReference>
<evidence type="ECO:0000259" key="1">
    <source>
        <dbReference type="PROSITE" id="PS50106"/>
    </source>
</evidence>
<dbReference type="InterPro" id="IPR007963">
    <property type="entry name" value="Peptidase_M61_catalytic"/>
</dbReference>
<sequence>MEYFYAKNDIFIKKLFIKFQQQTNRTFSMKKTLFLLFLVVNNFLYAKPLAFDEESKIPKTNIIYELSMPEPWTHYFEVSMTLDNIDKISELKNYDFVDFKMPVWTPGSYLIREYSKNVEAVKVNNGTKPLRFEKTSKNTWRVYGKNNKITISYKVYSFELSVRNSFLDDSHGYLNGASIFLYVPQLKMSPSILNIKPYKNWNTISTGLKRISDDNFQYFSPDFDILVDSPIEIGTHKVLNFKASNIPHSIALYSNAPLLADEKLTLETFKKVTEAAASVVGEHPCEDYTFIIHQLPGIGGGLEHLNSTTCQTSPLAYVSESSMKNSMGLIAHEYFHLWNVKRIRPIALGPFDYENENYTHMLWVSEGMTSFYGNNILLRAGIISPEEYIKKELGAIGSIENQVGNSVQSVAEASWDAWIKYYRPNENSRNNTISYYDKGGVLGALLNLFIIGETKGKKSLDDVFKYLWNEYYKKQKRGFKDEEFQYACELIAGKNMDTFFSKYVWSTDEIDYNDFYKYVGMTLIKETDSVTPFLGATVINGKIVNLQRGTSAYDGGLNVNDEILEIDGMKTSNVQSAISEKKVGEIVKIKVKRFGQEFTYEFSIKPNPAFKLKLEKVQNPTPEQEELYKTWLFIK</sequence>
<dbReference type="PROSITE" id="PS50106">
    <property type="entry name" value="PDZ"/>
    <property type="match status" value="1"/>
</dbReference>
<dbReference type="Pfam" id="PF17899">
    <property type="entry name" value="Peptidase_M61_N"/>
    <property type="match status" value="1"/>
</dbReference>
<dbReference type="SUPFAM" id="SSF50156">
    <property type="entry name" value="PDZ domain-like"/>
    <property type="match status" value="1"/>
</dbReference>
<dbReference type="Pfam" id="PF05299">
    <property type="entry name" value="Peptidase_M61"/>
    <property type="match status" value="1"/>
</dbReference>
<name>A0ABM9AMD8_9BACT</name>
<dbReference type="InterPro" id="IPR024191">
    <property type="entry name" value="Peptidase_M61"/>
</dbReference>
<comment type="caution">
    <text evidence="2">The sequence shown here is derived from an EMBL/GenBank/DDBJ whole genome shotgun (WGS) entry which is preliminary data.</text>
</comment>
<dbReference type="PIRSF" id="PIRSF016493">
    <property type="entry name" value="Glycyl_aminpptds"/>
    <property type="match status" value="1"/>
</dbReference>
<dbReference type="Proteomes" id="UP000837932">
    <property type="component" value="Unassembled WGS sequence"/>
</dbReference>
<dbReference type="InterPro" id="IPR001478">
    <property type="entry name" value="PDZ"/>
</dbReference>
<dbReference type="EMBL" id="CAKLPY010000001">
    <property type="protein sequence ID" value="CAH0994951.1"/>
    <property type="molecule type" value="Genomic_DNA"/>
</dbReference>
<protein>
    <recommendedName>
        <fullName evidence="1">PDZ domain-containing protein</fullName>
    </recommendedName>
</protein>
<dbReference type="Gene3D" id="2.60.40.3650">
    <property type="match status" value="1"/>
</dbReference>
<keyword evidence="3" id="KW-1185">Reference proteome</keyword>
<accession>A0ABM9AMD8</accession>
<gene>
    <name evidence="2" type="ORF">EMA8858_01067</name>
</gene>
<feature type="domain" description="PDZ" evidence="1">
    <location>
        <begin position="520"/>
        <end position="595"/>
    </location>
</feature>
<dbReference type="SUPFAM" id="SSF55486">
    <property type="entry name" value="Metalloproteases ('zincins'), catalytic domain"/>
    <property type="match status" value="1"/>
</dbReference>
<evidence type="ECO:0000313" key="3">
    <source>
        <dbReference type="Proteomes" id="UP000837932"/>
    </source>
</evidence>
<reference evidence="2" key="1">
    <citation type="submission" date="2021-12" db="EMBL/GenBank/DDBJ databases">
        <authorList>
            <person name="Rodrigo-Torres L."/>
            <person name="Arahal R. D."/>
            <person name="Lucena T."/>
        </authorList>
    </citation>
    <scope>NUCLEOTIDE SEQUENCE</scope>
    <source>
        <strain evidence="2">CECT 8858</strain>
    </source>
</reference>